<dbReference type="InterPro" id="IPR017972">
    <property type="entry name" value="Cyt_P450_CS"/>
</dbReference>
<dbReference type="GO" id="GO:0005506">
    <property type="term" value="F:iron ion binding"/>
    <property type="evidence" value="ECO:0007669"/>
    <property type="project" value="InterPro"/>
</dbReference>
<evidence type="ECO:0000256" key="4">
    <source>
        <dbReference type="ARBA" id="ARBA00022723"/>
    </source>
</evidence>
<evidence type="ECO:0000256" key="6">
    <source>
        <dbReference type="ARBA" id="ARBA00023004"/>
    </source>
</evidence>
<dbReference type="PROSITE" id="PS00086">
    <property type="entry name" value="CYTOCHROME_P450"/>
    <property type="match status" value="1"/>
</dbReference>
<organism evidence="11 12">
    <name type="scientific">Thelonectria olida</name>
    <dbReference type="NCBI Taxonomy" id="1576542"/>
    <lineage>
        <taxon>Eukaryota</taxon>
        <taxon>Fungi</taxon>
        <taxon>Dikarya</taxon>
        <taxon>Ascomycota</taxon>
        <taxon>Pezizomycotina</taxon>
        <taxon>Sordariomycetes</taxon>
        <taxon>Hypocreomycetidae</taxon>
        <taxon>Hypocreales</taxon>
        <taxon>Nectriaceae</taxon>
        <taxon>Thelonectria</taxon>
    </lineage>
</organism>
<dbReference type="Proteomes" id="UP000777438">
    <property type="component" value="Unassembled WGS sequence"/>
</dbReference>
<dbReference type="PRINTS" id="PR00463">
    <property type="entry name" value="EP450I"/>
</dbReference>
<keyword evidence="5 9" id="KW-0560">Oxidoreductase</keyword>
<dbReference type="GO" id="GO:0016705">
    <property type="term" value="F:oxidoreductase activity, acting on paired donors, with incorporation or reduction of molecular oxygen"/>
    <property type="evidence" value="ECO:0007669"/>
    <property type="project" value="InterPro"/>
</dbReference>
<keyword evidence="3 8" id="KW-0349">Heme</keyword>
<evidence type="ECO:0000256" key="10">
    <source>
        <dbReference type="SAM" id="SignalP"/>
    </source>
</evidence>
<evidence type="ECO:0000256" key="3">
    <source>
        <dbReference type="ARBA" id="ARBA00022617"/>
    </source>
</evidence>
<comment type="cofactor">
    <cofactor evidence="1 8">
        <name>heme</name>
        <dbReference type="ChEBI" id="CHEBI:30413"/>
    </cofactor>
</comment>
<dbReference type="InterPro" id="IPR036396">
    <property type="entry name" value="Cyt_P450_sf"/>
</dbReference>
<dbReference type="PANTHER" id="PTHR46300">
    <property type="entry name" value="P450, PUTATIVE (EUROFUNG)-RELATED-RELATED"/>
    <property type="match status" value="1"/>
</dbReference>
<gene>
    <name evidence="11" type="ORF">B0T10DRAFT_419208</name>
</gene>
<dbReference type="PRINTS" id="PR00385">
    <property type="entry name" value="P450"/>
</dbReference>
<dbReference type="InterPro" id="IPR001128">
    <property type="entry name" value="Cyt_P450"/>
</dbReference>
<comment type="caution">
    <text evidence="11">The sequence shown here is derived from an EMBL/GenBank/DDBJ whole genome shotgun (WGS) entry which is preliminary data.</text>
</comment>
<dbReference type="Pfam" id="PF00067">
    <property type="entry name" value="p450"/>
    <property type="match status" value="1"/>
</dbReference>
<keyword evidence="6 8" id="KW-0408">Iron</keyword>
<dbReference type="CDD" id="cd11065">
    <property type="entry name" value="CYP64-like"/>
    <property type="match status" value="1"/>
</dbReference>
<dbReference type="EMBL" id="JAGPYM010000086">
    <property type="protein sequence ID" value="KAH6868877.1"/>
    <property type="molecule type" value="Genomic_DNA"/>
</dbReference>
<feature type="signal peptide" evidence="10">
    <location>
        <begin position="1"/>
        <end position="28"/>
    </location>
</feature>
<evidence type="ECO:0000313" key="11">
    <source>
        <dbReference type="EMBL" id="KAH6868877.1"/>
    </source>
</evidence>
<reference evidence="11 12" key="1">
    <citation type="journal article" date="2021" name="Nat. Commun.">
        <title>Genetic determinants of endophytism in the Arabidopsis root mycobiome.</title>
        <authorList>
            <person name="Mesny F."/>
            <person name="Miyauchi S."/>
            <person name="Thiergart T."/>
            <person name="Pickel B."/>
            <person name="Atanasova L."/>
            <person name="Karlsson M."/>
            <person name="Huettel B."/>
            <person name="Barry K.W."/>
            <person name="Haridas S."/>
            <person name="Chen C."/>
            <person name="Bauer D."/>
            <person name="Andreopoulos W."/>
            <person name="Pangilinan J."/>
            <person name="LaButti K."/>
            <person name="Riley R."/>
            <person name="Lipzen A."/>
            <person name="Clum A."/>
            <person name="Drula E."/>
            <person name="Henrissat B."/>
            <person name="Kohler A."/>
            <person name="Grigoriev I.V."/>
            <person name="Martin F.M."/>
            <person name="Hacquard S."/>
        </authorList>
    </citation>
    <scope>NUCLEOTIDE SEQUENCE [LARGE SCALE GENOMIC DNA]</scope>
    <source>
        <strain evidence="11 12">MPI-CAGE-CH-0241</strain>
    </source>
</reference>
<dbReference type="OrthoDB" id="2789670at2759"/>
<dbReference type="AlphaFoldDB" id="A0A9P9AGM0"/>
<comment type="similarity">
    <text evidence="2 9">Belongs to the cytochrome P450 family.</text>
</comment>
<feature type="binding site" description="axial binding residue" evidence="8">
    <location>
        <position position="444"/>
    </location>
    <ligand>
        <name>heme</name>
        <dbReference type="ChEBI" id="CHEBI:30413"/>
    </ligand>
    <ligandPart>
        <name>Fe</name>
        <dbReference type="ChEBI" id="CHEBI:18248"/>
    </ligandPart>
</feature>
<evidence type="ECO:0000256" key="9">
    <source>
        <dbReference type="RuleBase" id="RU000461"/>
    </source>
</evidence>
<keyword evidence="12" id="KW-1185">Reference proteome</keyword>
<keyword evidence="7 9" id="KW-0503">Monooxygenase</keyword>
<dbReference type="SUPFAM" id="SSF48264">
    <property type="entry name" value="Cytochrome P450"/>
    <property type="match status" value="1"/>
</dbReference>
<evidence type="ECO:0000256" key="1">
    <source>
        <dbReference type="ARBA" id="ARBA00001971"/>
    </source>
</evidence>
<keyword evidence="4 8" id="KW-0479">Metal-binding</keyword>
<evidence type="ECO:0000313" key="12">
    <source>
        <dbReference type="Proteomes" id="UP000777438"/>
    </source>
</evidence>
<dbReference type="PANTHER" id="PTHR46300:SF7">
    <property type="entry name" value="P450, PUTATIVE (EUROFUNG)-RELATED"/>
    <property type="match status" value="1"/>
</dbReference>
<evidence type="ECO:0000256" key="2">
    <source>
        <dbReference type="ARBA" id="ARBA00010617"/>
    </source>
</evidence>
<dbReference type="InterPro" id="IPR002401">
    <property type="entry name" value="Cyt_P450_E_grp-I"/>
</dbReference>
<proteinExistence type="inferred from homology"/>
<name>A0A9P9AGM0_9HYPO</name>
<dbReference type="GO" id="GO:0004497">
    <property type="term" value="F:monooxygenase activity"/>
    <property type="evidence" value="ECO:0007669"/>
    <property type="project" value="UniProtKB-KW"/>
</dbReference>
<accession>A0A9P9AGM0</accession>
<protein>
    <submittedName>
        <fullName evidence="11">Cytochrome P450</fullName>
    </submittedName>
</protein>
<dbReference type="InterPro" id="IPR050364">
    <property type="entry name" value="Cytochrome_P450_fung"/>
</dbReference>
<keyword evidence="10" id="KW-0732">Signal</keyword>
<dbReference type="Gene3D" id="1.10.630.10">
    <property type="entry name" value="Cytochrome P450"/>
    <property type="match status" value="1"/>
</dbReference>
<feature type="chain" id="PRO_5040304681" evidence="10">
    <location>
        <begin position="29"/>
        <end position="532"/>
    </location>
</feature>
<evidence type="ECO:0000256" key="8">
    <source>
        <dbReference type="PIRSR" id="PIRSR602401-1"/>
    </source>
</evidence>
<dbReference type="GO" id="GO:0020037">
    <property type="term" value="F:heme binding"/>
    <property type="evidence" value="ECO:0007669"/>
    <property type="project" value="InterPro"/>
</dbReference>
<sequence length="532" mass="58947">MAAPTIILASVAVALLLAIFFKSKWVSADKGKQGPMPPGPKRFPLVGNLLDLPKPGELEAYHWLKHKDLYGPVSSITVFGQPLIIINDARIAGELLDKRSLKHSDRPKQVFSADMVGWGDALAFSQYGDRFRTYRKNMSRIIGSKSSAGQYNKLQEAEVGHFLLHLLDNPDNFIEHIKREAGSIILEIAYGYRSEPFGSDPLIDMVGNVMEQFAAAAAPGAWAVDIFPFLRHLPDWLPGTSFKQTARQMGSDLQNVIDAPYAFVKEQLSQGKQNASFLSNLLDAGNDSAEEQLTNRWSATALYTAGADTTVSSIACFFLAMTLYPEVQQKAQAEIDRVVGSDRLPTPSDREKLPYIDALVKEALRWHPVAPMGLPHASSQDDTIEGYAIPKGAMLLPNIWYFTHDPEVYKDPMTFKPERFLATEGHDPEADPHKFSFGFGRRICPGRVLADQALFLNISQTLAVFSIGKRIIDGKEISPKMKFTAGVISHPEPFEASIKPRSSHHEALIRSIEQTYPWQKGDGEALKRLGSS</sequence>
<evidence type="ECO:0000256" key="5">
    <source>
        <dbReference type="ARBA" id="ARBA00023002"/>
    </source>
</evidence>
<evidence type="ECO:0000256" key="7">
    <source>
        <dbReference type="ARBA" id="ARBA00023033"/>
    </source>
</evidence>